<comment type="caution">
    <text evidence="4">The sequence shown here is derived from an EMBL/GenBank/DDBJ whole genome shotgun (WGS) entry which is preliminary data.</text>
</comment>
<gene>
    <name evidence="4" type="ORF">K1Y72_00910</name>
</gene>
<dbReference type="EMBL" id="JAIBOA010000001">
    <property type="protein sequence ID" value="MBW8480908.1"/>
    <property type="molecule type" value="Genomic_DNA"/>
</dbReference>
<evidence type="ECO:0000256" key="1">
    <source>
        <dbReference type="ARBA" id="ARBA00007198"/>
    </source>
</evidence>
<dbReference type="Proteomes" id="UP000774570">
    <property type="component" value="Unassembled WGS sequence"/>
</dbReference>
<dbReference type="PANTHER" id="PTHR30041">
    <property type="entry name" value="ARSENATE REDUCTASE"/>
    <property type="match status" value="1"/>
</dbReference>
<evidence type="ECO:0000256" key="2">
    <source>
        <dbReference type="ARBA" id="ARBA00023002"/>
    </source>
</evidence>
<dbReference type="PROSITE" id="PS51353">
    <property type="entry name" value="ARSC"/>
    <property type="match status" value="1"/>
</dbReference>
<dbReference type="InterPro" id="IPR006659">
    <property type="entry name" value="Arsenate_reductase"/>
</dbReference>
<dbReference type="PANTHER" id="PTHR30041:SF4">
    <property type="entry name" value="ARSENATE REDUCTASE"/>
    <property type="match status" value="1"/>
</dbReference>
<keyword evidence="5" id="KW-1185">Reference proteome</keyword>
<keyword evidence="2" id="KW-0560">Oxidoreductase</keyword>
<dbReference type="SUPFAM" id="SSF52833">
    <property type="entry name" value="Thioredoxin-like"/>
    <property type="match status" value="1"/>
</dbReference>
<dbReference type="InterPro" id="IPR006660">
    <property type="entry name" value="Arsenate_reductase-like"/>
</dbReference>
<evidence type="ECO:0000313" key="4">
    <source>
        <dbReference type="EMBL" id="MBW8480908.1"/>
    </source>
</evidence>
<reference evidence="4 5" key="1">
    <citation type="submission" date="2021-07" db="EMBL/GenBank/DDBJ databases">
        <title>Actinomadura sp. PM05-2 isolated from lichen.</title>
        <authorList>
            <person name="Somphong A."/>
            <person name="Phongsopitanun W."/>
            <person name="Tanasupawat S."/>
            <person name="Peongsungnone V."/>
        </authorList>
    </citation>
    <scope>NUCLEOTIDE SEQUENCE [LARGE SCALE GENOMIC DNA]</scope>
    <source>
        <strain evidence="4 5">PM05-2</strain>
    </source>
</reference>
<dbReference type="Pfam" id="PF03960">
    <property type="entry name" value="ArsC"/>
    <property type="match status" value="1"/>
</dbReference>
<dbReference type="Gene3D" id="3.40.30.10">
    <property type="entry name" value="Glutaredoxin"/>
    <property type="match status" value="1"/>
</dbReference>
<comment type="similarity">
    <text evidence="1 3">Belongs to the ArsC family.</text>
</comment>
<evidence type="ECO:0000256" key="3">
    <source>
        <dbReference type="PROSITE-ProRule" id="PRU01282"/>
    </source>
</evidence>
<evidence type="ECO:0000313" key="5">
    <source>
        <dbReference type="Proteomes" id="UP000774570"/>
    </source>
</evidence>
<dbReference type="InterPro" id="IPR036249">
    <property type="entry name" value="Thioredoxin-like_sf"/>
</dbReference>
<name>A0ABS7FMX3_9ACTN</name>
<sequence>MSTELWHNPRCSKSRAAKAALDGAGAAYTERRYLDDPPTAAELDAVLAKAGLEPWEAARLGETVAKELDLRHLEHDRARWLEVMAAHPVLIQRPIVVSGGSAVVARDADSIGRALDSA</sequence>
<protein>
    <submittedName>
        <fullName evidence="4">Arsenate reductase family protein</fullName>
    </submittedName>
</protein>
<dbReference type="CDD" id="cd03034">
    <property type="entry name" value="ArsC_ArsC"/>
    <property type="match status" value="1"/>
</dbReference>
<accession>A0ABS7FMX3</accession>
<proteinExistence type="inferred from homology"/>
<dbReference type="RefSeq" id="WP_220162250.1">
    <property type="nucleotide sequence ID" value="NZ_JAIBOA010000001.1"/>
</dbReference>
<organism evidence="4 5">
    <name type="scientific">Actinomadura parmotrematis</name>
    <dbReference type="NCBI Taxonomy" id="2864039"/>
    <lineage>
        <taxon>Bacteria</taxon>
        <taxon>Bacillati</taxon>
        <taxon>Actinomycetota</taxon>
        <taxon>Actinomycetes</taxon>
        <taxon>Streptosporangiales</taxon>
        <taxon>Thermomonosporaceae</taxon>
        <taxon>Actinomadura</taxon>
    </lineage>
</organism>